<dbReference type="Pfam" id="PF04464">
    <property type="entry name" value="Glyphos_transf"/>
    <property type="match status" value="1"/>
</dbReference>
<organism evidence="7 8">
    <name type="scientific">Lederbergia graminis</name>
    <dbReference type="NCBI Taxonomy" id="735518"/>
    <lineage>
        <taxon>Bacteria</taxon>
        <taxon>Bacillati</taxon>
        <taxon>Bacillota</taxon>
        <taxon>Bacilli</taxon>
        <taxon>Bacillales</taxon>
        <taxon>Bacillaceae</taxon>
        <taxon>Lederbergia</taxon>
    </lineage>
</organism>
<dbReference type="Gene3D" id="3.40.50.12580">
    <property type="match status" value="1"/>
</dbReference>
<evidence type="ECO:0000256" key="1">
    <source>
        <dbReference type="ARBA" id="ARBA00004202"/>
    </source>
</evidence>
<keyword evidence="6" id="KW-0472">Membrane</keyword>
<dbReference type="PANTHER" id="PTHR37316">
    <property type="entry name" value="TEICHOIC ACID GLYCEROL-PHOSPHATE PRIMASE"/>
    <property type="match status" value="1"/>
</dbReference>
<evidence type="ECO:0000256" key="4">
    <source>
        <dbReference type="ARBA" id="ARBA00022679"/>
    </source>
</evidence>
<comment type="similarity">
    <text evidence="2">Belongs to the CDP-glycerol glycerophosphotransferase family.</text>
</comment>
<dbReference type="Gene3D" id="3.40.50.11820">
    <property type="match status" value="1"/>
</dbReference>
<dbReference type="SUPFAM" id="SSF53756">
    <property type="entry name" value="UDP-Glycosyltransferase/glycogen phosphorylase"/>
    <property type="match status" value="1"/>
</dbReference>
<dbReference type="PANTHER" id="PTHR37316:SF1">
    <property type="entry name" value="TEICHOIC ACID GLYCEROL-PHOSPHATE PRIMASE"/>
    <property type="match status" value="1"/>
</dbReference>
<evidence type="ECO:0000256" key="2">
    <source>
        <dbReference type="ARBA" id="ARBA00010488"/>
    </source>
</evidence>
<dbReference type="Proteomes" id="UP001596147">
    <property type="component" value="Unassembled WGS sequence"/>
</dbReference>
<comment type="subcellular location">
    <subcellularLocation>
        <location evidence="1">Cell membrane</location>
        <topology evidence="1">Peripheral membrane protein</topology>
    </subcellularLocation>
</comment>
<dbReference type="InterPro" id="IPR043149">
    <property type="entry name" value="TagF_N"/>
</dbReference>
<proteinExistence type="inferred from homology"/>
<keyword evidence="4" id="KW-0808">Transferase</keyword>
<reference evidence="8" key="1">
    <citation type="journal article" date="2019" name="Int. J. Syst. Evol. Microbiol.">
        <title>The Global Catalogue of Microorganisms (GCM) 10K type strain sequencing project: providing services to taxonomists for standard genome sequencing and annotation.</title>
        <authorList>
            <consortium name="The Broad Institute Genomics Platform"/>
            <consortium name="The Broad Institute Genome Sequencing Center for Infectious Disease"/>
            <person name="Wu L."/>
            <person name="Ma J."/>
        </authorList>
    </citation>
    <scope>NUCLEOTIDE SEQUENCE [LARGE SCALE GENOMIC DNA]</scope>
    <source>
        <strain evidence="8">CGMCC 1.12237</strain>
    </source>
</reference>
<evidence type="ECO:0000256" key="5">
    <source>
        <dbReference type="ARBA" id="ARBA00022944"/>
    </source>
</evidence>
<sequence length="394" mass="45556">MAREIAITIYLIVFRLIFQICKLCPQKKKSTFVASFGDNVLFTVQALEELTDVQVVVLKTAQCKVRFDDVPSRIVLNFEPRQFLQWIRSIYHLATSTHVFVDNYFGFLAVSAFKENVACTQLWHAAGAVKQFGLKDPSNANRTPKAIARFQQVYNRFNHVVVGSEKMAEIFQQSFGLQADRMLRTGIPRTDFFFDEKAITETRELLQRNYPIINKKKVILYAPTFRDHELNVGKIALDVTKMYEALHKDYVLLLRLHPAVKASLPNSYPDFIVDVSSYPDVNHLLVITDILVSDYSSIPFEFALMEKPMIFFAYDLEEYAEARGFWEKYEDLVPGPIVTNTEELIEIISYEEFDMERVTTFANEWNMYSNGQSSKQLIHALFPESEEQPVTMLQ</sequence>
<name>A0ABW0LKZ4_9BACI</name>
<gene>
    <name evidence="7" type="ORF">ACFPM4_12845</name>
</gene>
<evidence type="ECO:0000313" key="7">
    <source>
        <dbReference type="EMBL" id="MFC5465632.1"/>
    </source>
</evidence>
<keyword evidence="3" id="KW-1003">Cell membrane</keyword>
<dbReference type="InterPro" id="IPR043148">
    <property type="entry name" value="TagF_C"/>
</dbReference>
<protein>
    <submittedName>
        <fullName evidence="7">CDP-glycerol glycerophosphotransferase family protein</fullName>
    </submittedName>
</protein>
<dbReference type="EMBL" id="JBHSMC010000015">
    <property type="protein sequence ID" value="MFC5465632.1"/>
    <property type="molecule type" value="Genomic_DNA"/>
</dbReference>
<keyword evidence="8" id="KW-1185">Reference proteome</keyword>
<comment type="caution">
    <text evidence="7">The sequence shown here is derived from an EMBL/GenBank/DDBJ whole genome shotgun (WGS) entry which is preliminary data.</text>
</comment>
<dbReference type="InterPro" id="IPR007554">
    <property type="entry name" value="Glycerophosphate_synth"/>
</dbReference>
<dbReference type="RefSeq" id="WP_382352364.1">
    <property type="nucleotide sequence ID" value="NZ_JBHSMC010000015.1"/>
</dbReference>
<keyword evidence="5" id="KW-0777">Teichoic acid biosynthesis</keyword>
<evidence type="ECO:0000313" key="8">
    <source>
        <dbReference type="Proteomes" id="UP001596147"/>
    </source>
</evidence>
<accession>A0ABW0LKZ4</accession>
<evidence type="ECO:0000256" key="3">
    <source>
        <dbReference type="ARBA" id="ARBA00022475"/>
    </source>
</evidence>
<dbReference type="InterPro" id="IPR051612">
    <property type="entry name" value="Teichoic_Acid_Biosynth"/>
</dbReference>
<evidence type="ECO:0000256" key="6">
    <source>
        <dbReference type="ARBA" id="ARBA00023136"/>
    </source>
</evidence>